<name>A0AAV2IN37_LYMST</name>
<dbReference type="EMBL" id="CAXITT010000897">
    <property type="protein sequence ID" value="CAL1547079.1"/>
    <property type="molecule type" value="Genomic_DNA"/>
</dbReference>
<accession>A0AAV2IN37</accession>
<gene>
    <name evidence="2" type="ORF">GSLYS_00020409001</name>
</gene>
<dbReference type="Proteomes" id="UP001497497">
    <property type="component" value="Unassembled WGS sequence"/>
</dbReference>
<feature type="compositionally biased region" description="Low complexity" evidence="1">
    <location>
        <begin position="35"/>
        <end position="53"/>
    </location>
</feature>
<evidence type="ECO:0000313" key="2">
    <source>
        <dbReference type="EMBL" id="CAL1547079.1"/>
    </source>
</evidence>
<feature type="region of interest" description="Disordered" evidence="1">
    <location>
        <begin position="30"/>
        <end position="53"/>
    </location>
</feature>
<keyword evidence="3" id="KW-1185">Reference proteome</keyword>
<reference evidence="2 3" key="1">
    <citation type="submission" date="2024-04" db="EMBL/GenBank/DDBJ databases">
        <authorList>
            <consortium name="Genoscope - CEA"/>
            <person name="William W."/>
        </authorList>
    </citation>
    <scope>NUCLEOTIDE SEQUENCE [LARGE SCALE GENOMIC DNA]</scope>
</reference>
<dbReference type="AlphaFoldDB" id="A0AAV2IN37"/>
<evidence type="ECO:0000313" key="3">
    <source>
        <dbReference type="Proteomes" id="UP001497497"/>
    </source>
</evidence>
<comment type="caution">
    <text evidence="2">The sequence shown here is derived from an EMBL/GenBank/DDBJ whole genome shotgun (WGS) entry which is preliminary data.</text>
</comment>
<evidence type="ECO:0000256" key="1">
    <source>
        <dbReference type="SAM" id="MobiDB-lite"/>
    </source>
</evidence>
<proteinExistence type="predicted"/>
<organism evidence="2 3">
    <name type="scientific">Lymnaea stagnalis</name>
    <name type="common">Great pond snail</name>
    <name type="synonym">Helix stagnalis</name>
    <dbReference type="NCBI Taxonomy" id="6523"/>
    <lineage>
        <taxon>Eukaryota</taxon>
        <taxon>Metazoa</taxon>
        <taxon>Spiralia</taxon>
        <taxon>Lophotrochozoa</taxon>
        <taxon>Mollusca</taxon>
        <taxon>Gastropoda</taxon>
        <taxon>Heterobranchia</taxon>
        <taxon>Euthyneura</taxon>
        <taxon>Panpulmonata</taxon>
        <taxon>Hygrophila</taxon>
        <taxon>Lymnaeoidea</taxon>
        <taxon>Lymnaeidae</taxon>
        <taxon>Lymnaea</taxon>
    </lineage>
</organism>
<protein>
    <submittedName>
        <fullName evidence="2">Uncharacterized protein</fullName>
    </submittedName>
</protein>
<sequence>MLSCQYRSSLGITCLSKMLQSVRRILVGDPDEDAASSTESSAPHSQAVSSTDVMTSDTTLQFLNCPTKSVRSVETPFHSSVPSVTSSSASSSASKSLHVELLPPSDNSSTSLLSKGKVDEVIHWLEQIFIEKFSNFSIQPTACGAVFSSPHLPPENTVHQPATL</sequence>